<keyword evidence="3" id="KW-1185">Reference proteome</keyword>
<dbReference type="Proteomes" id="UP001054945">
    <property type="component" value="Unassembled WGS sequence"/>
</dbReference>
<evidence type="ECO:0000256" key="1">
    <source>
        <dbReference type="SAM" id="MobiDB-lite"/>
    </source>
</evidence>
<evidence type="ECO:0000313" key="2">
    <source>
        <dbReference type="EMBL" id="GIY68215.1"/>
    </source>
</evidence>
<proteinExistence type="predicted"/>
<evidence type="ECO:0000313" key="3">
    <source>
        <dbReference type="Proteomes" id="UP001054945"/>
    </source>
</evidence>
<comment type="caution">
    <text evidence="2">The sequence shown here is derived from an EMBL/GenBank/DDBJ whole genome shotgun (WGS) entry which is preliminary data.</text>
</comment>
<dbReference type="EMBL" id="BPLR01014341">
    <property type="protein sequence ID" value="GIY68215.1"/>
    <property type="molecule type" value="Genomic_DNA"/>
</dbReference>
<name>A0AAV4VD71_CAEEX</name>
<gene>
    <name evidence="2" type="ORF">CEXT_409231</name>
</gene>
<dbReference type="AlphaFoldDB" id="A0AAV4VD71"/>
<accession>A0AAV4VD71</accession>
<organism evidence="2 3">
    <name type="scientific">Caerostris extrusa</name>
    <name type="common">Bark spider</name>
    <name type="synonym">Caerostris bankana</name>
    <dbReference type="NCBI Taxonomy" id="172846"/>
    <lineage>
        <taxon>Eukaryota</taxon>
        <taxon>Metazoa</taxon>
        <taxon>Ecdysozoa</taxon>
        <taxon>Arthropoda</taxon>
        <taxon>Chelicerata</taxon>
        <taxon>Arachnida</taxon>
        <taxon>Araneae</taxon>
        <taxon>Araneomorphae</taxon>
        <taxon>Entelegynae</taxon>
        <taxon>Araneoidea</taxon>
        <taxon>Araneidae</taxon>
        <taxon>Caerostris</taxon>
    </lineage>
</organism>
<reference evidence="2 3" key="1">
    <citation type="submission" date="2021-06" db="EMBL/GenBank/DDBJ databases">
        <title>Caerostris extrusa draft genome.</title>
        <authorList>
            <person name="Kono N."/>
            <person name="Arakawa K."/>
        </authorList>
    </citation>
    <scope>NUCLEOTIDE SEQUENCE [LARGE SCALE GENOMIC DNA]</scope>
</reference>
<protein>
    <submittedName>
        <fullName evidence="2">Uncharacterized protein</fullName>
    </submittedName>
</protein>
<sequence>MSTEQRKAAGPVRQGYPFEEVGPNDGLSFSPSNLNEERKAPSNTPIGLLPAQHGQEVGSRFPSLFQEIKDLTASV</sequence>
<feature type="region of interest" description="Disordered" evidence="1">
    <location>
        <begin position="1"/>
        <end position="48"/>
    </location>
</feature>